<evidence type="ECO:0000256" key="7">
    <source>
        <dbReference type="SAM" id="Phobius"/>
    </source>
</evidence>
<reference evidence="9 10" key="1">
    <citation type="submission" date="2019-11" db="EMBL/GenBank/DDBJ databases">
        <title>Complete genome sequence of Pseudomonas syringae pv. coronafaciens isolate B19001 originated in imported oat cereal.</title>
        <authorList>
            <person name="Kim S.M."/>
            <person name="Lee B.C."/>
            <person name="Seo S.J."/>
            <person name="Lee J.E."/>
            <person name="Choi N.J."/>
            <person name="Park J.H."/>
        </authorList>
    </citation>
    <scope>NUCLEOTIDE SEQUENCE [LARGE SCALE GENOMIC DNA]</scope>
    <source>
        <strain evidence="9 10">B19001</strain>
    </source>
</reference>
<evidence type="ECO:0000313" key="9">
    <source>
        <dbReference type="EMBL" id="QGT83527.1"/>
    </source>
</evidence>
<feature type="transmembrane region" description="Helical" evidence="7">
    <location>
        <begin position="12"/>
        <end position="30"/>
    </location>
</feature>
<feature type="transmembrane region" description="Helical" evidence="7">
    <location>
        <begin position="174"/>
        <end position="197"/>
    </location>
</feature>
<evidence type="ECO:0000259" key="8">
    <source>
        <dbReference type="Pfam" id="PF01757"/>
    </source>
</evidence>
<proteinExistence type="inferred from homology"/>
<protein>
    <submittedName>
        <fullName evidence="9">Acyltransferase family protein</fullName>
    </submittedName>
</protein>
<evidence type="ECO:0000313" key="10">
    <source>
        <dbReference type="Proteomes" id="UP000423413"/>
    </source>
</evidence>
<dbReference type="Pfam" id="PF01757">
    <property type="entry name" value="Acyl_transf_3"/>
    <property type="match status" value="1"/>
</dbReference>
<dbReference type="InterPro" id="IPR002656">
    <property type="entry name" value="Acyl_transf_3_dom"/>
</dbReference>
<evidence type="ECO:0000256" key="1">
    <source>
        <dbReference type="ARBA" id="ARBA00004651"/>
    </source>
</evidence>
<evidence type="ECO:0000256" key="6">
    <source>
        <dbReference type="ARBA" id="ARBA00023136"/>
    </source>
</evidence>
<dbReference type="GO" id="GO:0005886">
    <property type="term" value="C:plasma membrane"/>
    <property type="evidence" value="ECO:0007669"/>
    <property type="project" value="UniProtKB-SubCell"/>
</dbReference>
<feature type="transmembrane region" description="Helical" evidence="7">
    <location>
        <begin position="118"/>
        <end position="139"/>
    </location>
</feature>
<dbReference type="RefSeq" id="WP_122311861.1">
    <property type="nucleotide sequence ID" value="NZ_CP046441.1"/>
</dbReference>
<organism evidence="9 10">
    <name type="scientific">Pseudomonas coronafaciens pv. coronafaciens</name>
    <dbReference type="NCBI Taxonomy" id="235275"/>
    <lineage>
        <taxon>Bacteria</taxon>
        <taxon>Pseudomonadati</taxon>
        <taxon>Pseudomonadota</taxon>
        <taxon>Gammaproteobacteria</taxon>
        <taxon>Pseudomonadales</taxon>
        <taxon>Pseudomonadaceae</taxon>
        <taxon>Pseudomonas</taxon>
        <taxon>Pseudomonas coronafaciens</taxon>
    </lineage>
</organism>
<dbReference type="EMBL" id="CP046441">
    <property type="protein sequence ID" value="QGT83527.1"/>
    <property type="molecule type" value="Genomic_DNA"/>
</dbReference>
<sequence length="342" mass="38537">MSMSTTSNTRDFSLDALKAMAICMVVMIHISAPGFVSFGEQWNAALVYDSLSRISVPIFFMVTGSVLLDREHSLKSIFFKVRLVLIPLVAWSVIYLIYNEHVHGQIVKNWALEIVQGPVLHMWFVYALIGAYLFLPLTSRFFRSATRSEKLWVTLLAIVGSSILPFFKDITGQLWLGIDMAYVPIYSAYMLMGAVLYEELNKRDNVVSLGLVGLAAWVVGTLITIFGTYFKSIGDGRYSIVYFNYYAPSVLLAALGAYTFFISVFKRNTVFVSRKIGFLGQQTFGIYMCHMIPLQILGELISRTGGLSPWVWYPLIVMLTIFASLIIVAIIQRIPVIRHICP</sequence>
<keyword evidence="9" id="KW-0808">Transferase</keyword>
<keyword evidence="3" id="KW-1003">Cell membrane</keyword>
<comment type="subcellular location">
    <subcellularLocation>
        <location evidence="1">Cell membrane</location>
        <topology evidence="1">Multi-pass membrane protein</topology>
    </subcellularLocation>
</comment>
<keyword evidence="5 7" id="KW-1133">Transmembrane helix</keyword>
<feature type="transmembrane region" description="Helical" evidence="7">
    <location>
        <begin position="50"/>
        <end position="69"/>
    </location>
</feature>
<keyword evidence="9" id="KW-0012">Acyltransferase</keyword>
<feature type="transmembrane region" description="Helical" evidence="7">
    <location>
        <begin position="81"/>
        <end position="98"/>
    </location>
</feature>
<dbReference type="PANTHER" id="PTHR40074">
    <property type="entry name" value="O-ACETYLTRANSFERASE WECH"/>
    <property type="match status" value="1"/>
</dbReference>
<accession>A0AAE6QLL3</accession>
<dbReference type="GO" id="GO:0009246">
    <property type="term" value="P:enterobacterial common antigen biosynthetic process"/>
    <property type="evidence" value="ECO:0007669"/>
    <property type="project" value="TreeGrafter"/>
</dbReference>
<feature type="transmembrane region" description="Helical" evidence="7">
    <location>
        <begin position="242"/>
        <end position="264"/>
    </location>
</feature>
<gene>
    <name evidence="9" type="ORF">GMO17_21335</name>
</gene>
<keyword evidence="4 7" id="KW-0812">Transmembrane</keyword>
<feature type="transmembrane region" description="Helical" evidence="7">
    <location>
        <begin position="151"/>
        <end position="168"/>
    </location>
</feature>
<comment type="similarity">
    <text evidence="2">Belongs to the acyltransferase 3 family.</text>
</comment>
<dbReference type="PANTHER" id="PTHR40074:SF2">
    <property type="entry name" value="O-ACETYLTRANSFERASE WECH"/>
    <property type="match status" value="1"/>
</dbReference>
<feature type="domain" description="Acyltransferase 3" evidence="8">
    <location>
        <begin position="13"/>
        <end position="328"/>
    </location>
</feature>
<evidence type="ECO:0000256" key="3">
    <source>
        <dbReference type="ARBA" id="ARBA00022475"/>
    </source>
</evidence>
<feature type="transmembrane region" description="Helical" evidence="7">
    <location>
        <begin position="310"/>
        <end position="331"/>
    </location>
</feature>
<evidence type="ECO:0000256" key="4">
    <source>
        <dbReference type="ARBA" id="ARBA00022692"/>
    </source>
</evidence>
<dbReference type="Proteomes" id="UP000423413">
    <property type="component" value="Chromosome"/>
</dbReference>
<feature type="transmembrane region" description="Helical" evidence="7">
    <location>
        <begin position="276"/>
        <end position="298"/>
    </location>
</feature>
<dbReference type="GO" id="GO:0016413">
    <property type="term" value="F:O-acetyltransferase activity"/>
    <property type="evidence" value="ECO:0007669"/>
    <property type="project" value="TreeGrafter"/>
</dbReference>
<name>A0AAE6QLL3_9PSED</name>
<feature type="transmembrane region" description="Helical" evidence="7">
    <location>
        <begin position="209"/>
        <end position="230"/>
    </location>
</feature>
<evidence type="ECO:0000256" key="2">
    <source>
        <dbReference type="ARBA" id="ARBA00007400"/>
    </source>
</evidence>
<keyword evidence="6 7" id="KW-0472">Membrane</keyword>
<evidence type="ECO:0000256" key="5">
    <source>
        <dbReference type="ARBA" id="ARBA00022989"/>
    </source>
</evidence>
<dbReference type="AlphaFoldDB" id="A0AAE6QLL3"/>